<reference evidence="2" key="1">
    <citation type="submission" date="2020-02" db="EMBL/GenBank/DDBJ databases">
        <authorList>
            <person name="Meier V. D."/>
        </authorList>
    </citation>
    <scope>NUCLEOTIDE SEQUENCE</scope>
    <source>
        <strain evidence="2">AVDCRST_MAG55</strain>
    </source>
</reference>
<gene>
    <name evidence="2" type="ORF">AVDCRST_MAG55-37</name>
</gene>
<evidence type="ECO:0000256" key="1">
    <source>
        <dbReference type="SAM" id="MobiDB-lite"/>
    </source>
</evidence>
<evidence type="ECO:0000313" key="2">
    <source>
        <dbReference type="EMBL" id="CAA9389983.1"/>
    </source>
</evidence>
<protein>
    <submittedName>
        <fullName evidence="2">Uncharacterized protein</fullName>
    </submittedName>
</protein>
<feature type="region of interest" description="Disordered" evidence="1">
    <location>
        <begin position="1"/>
        <end position="49"/>
    </location>
</feature>
<dbReference type="AlphaFoldDB" id="A0A6J4NPB3"/>
<proteinExistence type="predicted"/>
<organism evidence="2">
    <name type="scientific">uncultured Rubrobacteraceae bacterium</name>
    <dbReference type="NCBI Taxonomy" id="349277"/>
    <lineage>
        <taxon>Bacteria</taxon>
        <taxon>Bacillati</taxon>
        <taxon>Actinomycetota</taxon>
        <taxon>Rubrobacteria</taxon>
        <taxon>Rubrobacterales</taxon>
        <taxon>Rubrobacteraceae</taxon>
        <taxon>environmental samples</taxon>
    </lineage>
</organism>
<sequence>MGEEERSFEIRTPLTHFAPRPNFLEPPQGDIPKTTLPKPFGDSQPRASLPNIRRMIVADTNASALARGLS</sequence>
<name>A0A6J4NPB3_9ACTN</name>
<accession>A0A6J4NPB3</accession>
<dbReference type="EMBL" id="CADCUZ010000003">
    <property type="protein sequence ID" value="CAA9389983.1"/>
    <property type="molecule type" value="Genomic_DNA"/>
</dbReference>